<reference evidence="13 14" key="1">
    <citation type="journal article" date="2021" name="Int. J. Syst. Evol. Microbiol.">
        <title>Steroidobacter gossypii sp. nov., isolated from soil of cotton cropping field.</title>
        <authorList>
            <person name="Huang R."/>
            <person name="Yang S."/>
            <person name="Zhen C."/>
            <person name="Liu W."/>
        </authorList>
    </citation>
    <scope>NUCLEOTIDE SEQUENCE [LARGE SCALE GENOMIC DNA]</scope>
    <source>
        <strain evidence="13 14">S1-65</strain>
    </source>
</reference>
<organism evidence="13 14">
    <name type="scientific">Steroidobacter gossypii</name>
    <dbReference type="NCBI Taxonomy" id="2805490"/>
    <lineage>
        <taxon>Bacteria</taxon>
        <taxon>Pseudomonadati</taxon>
        <taxon>Pseudomonadota</taxon>
        <taxon>Gammaproteobacteria</taxon>
        <taxon>Steroidobacterales</taxon>
        <taxon>Steroidobacteraceae</taxon>
        <taxon>Steroidobacter</taxon>
    </lineage>
</organism>
<keyword evidence="8 10" id="KW-0131">Cell cycle</keyword>
<proteinExistence type="inferred from homology"/>
<dbReference type="InterPro" id="IPR007235">
    <property type="entry name" value="Glyco_trans_28_C"/>
</dbReference>
<dbReference type="HAMAP" id="MF_00033">
    <property type="entry name" value="MurG"/>
    <property type="match status" value="1"/>
</dbReference>
<dbReference type="Gene3D" id="3.40.50.2000">
    <property type="entry name" value="Glycogen Phosphorylase B"/>
    <property type="match status" value="2"/>
</dbReference>
<protein>
    <recommendedName>
        <fullName evidence="10">UDP-N-acetylglucosamine--N-acetylmuramyl-(pentapeptide) pyrophosphoryl-undecaprenol N-acetylglucosamine transferase</fullName>
        <ecNumber evidence="10">2.4.1.227</ecNumber>
    </recommendedName>
    <alternativeName>
        <fullName evidence="10">Undecaprenyl-PP-MurNAc-pentapeptide-UDPGlcNAc GlcNAc transferase</fullName>
    </alternativeName>
</protein>
<sequence length="366" mass="38840">MTRAAKQTVLIMAGGTGGHVFPALAAARVLRERGFEPVWLGTRKGLEAKLVPPAQIEIEWISMSGLRGKGAATLLLAPFRVVQSIWQSLQVIRRRNPVVVLGCGGFVAGPGGVAAWLTRRPLVIHEQNAVAGMTNRMLAKLARRVLEAFPKSFPSGTNAEQVGNPVRREIAAIASPEQRFAARQGPIRLLIIGGSQGAMKLNATVPAALALIDAASRPVVIHQAGERHLPLVQETYKKHDVQADIRAFITDMAEAYSWADVVVCRSGAMTVSELAAAGLPAIFVPFAAAVDDHQTLNAKFLVDAQAGISIAERDLTAERLAEELKKLLSGGREQLKAMAMRARAVAITDADVRLADACVAAVGGAA</sequence>
<evidence type="ECO:0000259" key="11">
    <source>
        <dbReference type="Pfam" id="PF03033"/>
    </source>
</evidence>
<evidence type="ECO:0000256" key="6">
    <source>
        <dbReference type="ARBA" id="ARBA00022984"/>
    </source>
</evidence>
<dbReference type="SUPFAM" id="SSF53756">
    <property type="entry name" value="UDP-Glycosyltransferase/glycogen phosphorylase"/>
    <property type="match status" value="1"/>
</dbReference>
<comment type="function">
    <text evidence="10">Cell wall formation. Catalyzes the transfer of a GlcNAc subunit on undecaprenyl-pyrophosphoryl-MurNAc-pentapeptide (lipid intermediate I) to form undecaprenyl-pyrophosphoryl-MurNAc-(pentapeptide)GlcNAc (lipid intermediate II).</text>
</comment>
<feature type="domain" description="Glycosyltransferase family 28 N-terminal" evidence="11">
    <location>
        <begin position="9"/>
        <end position="146"/>
    </location>
</feature>
<keyword evidence="7 10" id="KW-0472">Membrane</keyword>
<feature type="binding site" evidence="10">
    <location>
        <position position="195"/>
    </location>
    <ligand>
        <name>UDP-N-acetyl-alpha-D-glucosamine</name>
        <dbReference type="ChEBI" id="CHEBI:57705"/>
    </ligand>
</feature>
<feature type="binding site" evidence="10">
    <location>
        <position position="128"/>
    </location>
    <ligand>
        <name>UDP-N-acetyl-alpha-D-glucosamine</name>
        <dbReference type="ChEBI" id="CHEBI:57705"/>
    </ligand>
</feature>
<evidence type="ECO:0000259" key="12">
    <source>
        <dbReference type="Pfam" id="PF04101"/>
    </source>
</evidence>
<comment type="catalytic activity">
    <reaction evidence="10">
        <text>di-trans,octa-cis-undecaprenyl diphospho-N-acetyl-alpha-D-muramoyl-L-alanyl-D-glutamyl-meso-2,6-diaminopimeloyl-D-alanyl-D-alanine + UDP-N-acetyl-alpha-D-glucosamine = di-trans,octa-cis-undecaprenyl diphospho-[N-acetyl-alpha-D-glucosaminyl-(1-&gt;4)]-N-acetyl-alpha-D-muramoyl-L-alanyl-D-glutamyl-meso-2,6-diaminopimeloyl-D-alanyl-D-alanine + UDP + H(+)</text>
        <dbReference type="Rhea" id="RHEA:31227"/>
        <dbReference type="ChEBI" id="CHEBI:15378"/>
        <dbReference type="ChEBI" id="CHEBI:57705"/>
        <dbReference type="ChEBI" id="CHEBI:58223"/>
        <dbReference type="ChEBI" id="CHEBI:61387"/>
        <dbReference type="ChEBI" id="CHEBI:61388"/>
        <dbReference type="EC" id="2.4.1.227"/>
    </reaction>
</comment>
<keyword evidence="5 10" id="KW-0133">Cell shape</keyword>
<gene>
    <name evidence="10 13" type="primary">murG</name>
    <name evidence="13" type="ORF">JM946_22400</name>
</gene>
<evidence type="ECO:0000256" key="7">
    <source>
        <dbReference type="ARBA" id="ARBA00023136"/>
    </source>
</evidence>
<evidence type="ECO:0000313" key="13">
    <source>
        <dbReference type="EMBL" id="MBM0107502.1"/>
    </source>
</evidence>
<accession>A0ABS1X2T2</accession>
<keyword evidence="2 10" id="KW-0132">Cell division</keyword>
<dbReference type="RefSeq" id="WP_203169608.1">
    <property type="nucleotide sequence ID" value="NZ_JAEVLS010000005.1"/>
</dbReference>
<evidence type="ECO:0000313" key="14">
    <source>
        <dbReference type="Proteomes" id="UP000661077"/>
    </source>
</evidence>
<dbReference type="PANTHER" id="PTHR21015:SF22">
    <property type="entry name" value="GLYCOSYLTRANSFERASE"/>
    <property type="match status" value="1"/>
</dbReference>
<dbReference type="CDD" id="cd03785">
    <property type="entry name" value="GT28_MurG"/>
    <property type="match status" value="1"/>
</dbReference>
<comment type="caution">
    <text evidence="10">Lacks conserved residue(s) required for the propagation of feature annotation.</text>
</comment>
<dbReference type="InterPro" id="IPR004276">
    <property type="entry name" value="GlycoTrans_28_N"/>
</dbReference>
<comment type="subcellular location">
    <subcellularLocation>
        <location evidence="10">Cell membrane</location>
        <topology evidence="10">Peripheral membrane protein</topology>
        <orientation evidence="10">Cytoplasmic side</orientation>
    </subcellularLocation>
</comment>
<keyword evidence="3 10" id="KW-0328">Glycosyltransferase</keyword>
<comment type="pathway">
    <text evidence="10">Cell wall biogenesis; peptidoglycan biosynthesis.</text>
</comment>
<dbReference type="Pfam" id="PF03033">
    <property type="entry name" value="Glyco_transf_28"/>
    <property type="match status" value="1"/>
</dbReference>
<dbReference type="InterPro" id="IPR006009">
    <property type="entry name" value="GlcNAc_MurG"/>
</dbReference>
<feature type="binding site" evidence="10">
    <location>
        <position position="249"/>
    </location>
    <ligand>
        <name>UDP-N-acetyl-alpha-D-glucosamine</name>
        <dbReference type="ChEBI" id="CHEBI:57705"/>
    </ligand>
</feature>
<keyword evidence="14" id="KW-1185">Reference proteome</keyword>
<dbReference type="NCBIfam" id="TIGR01133">
    <property type="entry name" value="murG"/>
    <property type="match status" value="1"/>
</dbReference>
<evidence type="ECO:0000256" key="10">
    <source>
        <dbReference type="HAMAP-Rule" id="MF_00033"/>
    </source>
</evidence>
<comment type="similarity">
    <text evidence="10">Belongs to the glycosyltransferase 28 family. MurG subfamily.</text>
</comment>
<evidence type="ECO:0000256" key="2">
    <source>
        <dbReference type="ARBA" id="ARBA00022618"/>
    </source>
</evidence>
<feature type="binding site" evidence="10">
    <location>
        <begin position="16"/>
        <end position="18"/>
    </location>
    <ligand>
        <name>UDP-N-acetyl-alpha-D-glucosamine</name>
        <dbReference type="ChEBI" id="CHEBI:57705"/>
    </ligand>
</feature>
<feature type="domain" description="Glycosyl transferase family 28 C-terminal" evidence="12">
    <location>
        <begin position="189"/>
        <end position="343"/>
    </location>
</feature>
<keyword evidence="4 10" id="KW-0808">Transferase</keyword>
<feature type="binding site" evidence="10">
    <location>
        <position position="167"/>
    </location>
    <ligand>
        <name>UDP-N-acetyl-alpha-D-glucosamine</name>
        <dbReference type="ChEBI" id="CHEBI:57705"/>
    </ligand>
</feature>
<keyword evidence="9 10" id="KW-0961">Cell wall biogenesis/degradation</keyword>
<feature type="binding site" evidence="10">
    <location>
        <position position="294"/>
    </location>
    <ligand>
        <name>UDP-N-acetyl-alpha-D-glucosamine</name>
        <dbReference type="ChEBI" id="CHEBI:57705"/>
    </ligand>
</feature>
<evidence type="ECO:0000256" key="9">
    <source>
        <dbReference type="ARBA" id="ARBA00023316"/>
    </source>
</evidence>
<dbReference type="GO" id="GO:0016757">
    <property type="term" value="F:glycosyltransferase activity"/>
    <property type="evidence" value="ECO:0007669"/>
    <property type="project" value="UniProtKB-KW"/>
</dbReference>
<dbReference type="PANTHER" id="PTHR21015">
    <property type="entry name" value="UDP-N-ACETYLGLUCOSAMINE--N-ACETYLMURAMYL-(PENTAPEPTIDE) PYROPHOSPHORYL-UNDECAPRENOL N-ACETYLGLUCOSAMINE TRANSFERASE 1"/>
    <property type="match status" value="1"/>
</dbReference>
<evidence type="ECO:0000256" key="5">
    <source>
        <dbReference type="ARBA" id="ARBA00022960"/>
    </source>
</evidence>
<comment type="caution">
    <text evidence="13">The sequence shown here is derived from an EMBL/GenBank/DDBJ whole genome shotgun (WGS) entry which is preliminary data.</text>
</comment>
<keyword evidence="1 10" id="KW-1003">Cell membrane</keyword>
<dbReference type="EMBL" id="JAEVLS010000005">
    <property type="protein sequence ID" value="MBM0107502.1"/>
    <property type="molecule type" value="Genomic_DNA"/>
</dbReference>
<evidence type="ECO:0000256" key="3">
    <source>
        <dbReference type="ARBA" id="ARBA00022676"/>
    </source>
</evidence>
<keyword evidence="6 10" id="KW-0573">Peptidoglycan synthesis</keyword>
<evidence type="ECO:0000256" key="8">
    <source>
        <dbReference type="ARBA" id="ARBA00023306"/>
    </source>
</evidence>
<dbReference type="Proteomes" id="UP000661077">
    <property type="component" value="Unassembled WGS sequence"/>
</dbReference>
<evidence type="ECO:0000256" key="4">
    <source>
        <dbReference type="ARBA" id="ARBA00022679"/>
    </source>
</evidence>
<evidence type="ECO:0000256" key="1">
    <source>
        <dbReference type="ARBA" id="ARBA00022475"/>
    </source>
</evidence>
<name>A0ABS1X2T2_9GAMM</name>
<dbReference type="EC" id="2.4.1.227" evidence="10"/>
<dbReference type="Pfam" id="PF04101">
    <property type="entry name" value="Glyco_tran_28_C"/>
    <property type="match status" value="1"/>
</dbReference>